<gene>
    <name evidence="1" type="ORF">DSM107014_09600</name>
</gene>
<evidence type="ECO:0000313" key="2">
    <source>
        <dbReference type="Proteomes" id="UP000767446"/>
    </source>
</evidence>
<evidence type="ECO:0000313" key="1">
    <source>
        <dbReference type="EMBL" id="MBR8828134.1"/>
    </source>
</evidence>
<dbReference type="SUPFAM" id="SSF52540">
    <property type="entry name" value="P-loop containing nucleoside triphosphate hydrolases"/>
    <property type="match status" value="1"/>
</dbReference>
<dbReference type="Gene3D" id="3.40.50.300">
    <property type="entry name" value="P-loop containing nucleotide triphosphate hydrolases"/>
    <property type="match status" value="1"/>
</dbReference>
<evidence type="ECO:0008006" key="3">
    <source>
        <dbReference type="Google" id="ProtNLM"/>
    </source>
</evidence>
<dbReference type="InterPro" id="IPR027417">
    <property type="entry name" value="P-loop_NTPase"/>
</dbReference>
<comment type="caution">
    <text evidence="1">The sequence shown here is derived from an EMBL/GenBank/DDBJ whole genome shotgun (WGS) entry which is preliminary data.</text>
</comment>
<dbReference type="Proteomes" id="UP000767446">
    <property type="component" value="Unassembled WGS sequence"/>
</dbReference>
<name>A0A941JME9_9CHRO</name>
<organism evidence="1 2">
    <name type="scientific">Gomphosphaeria aponina SAG 52.96 = DSM 107014</name>
    <dbReference type="NCBI Taxonomy" id="1521640"/>
    <lineage>
        <taxon>Bacteria</taxon>
        <taxon>Bacillati</taxon>
        <taxon>Cyanobacteriota</taxon>
        <taxon>Cyanophyceae</taxon>
        <taxon>Oscillatoriophycideae</taxon>
        <taxon>Chroococcales</taxon>
        <taxon>Gomphosphaeriaceae</taxon>
        <taxon>Gomphosphaeria</taxon>
    </lineage>
</organism>
<protein>
    <recommendedName>
        <fullName evidence="3">Sulfotransferase</fullName>
    </recommendedName>
</protein>
<proteinExistence type="predicted"/>
<dbReference type="EMBL" id="JADQBC010000056">
    <property type="protein sequence ID" value="MBR8828134.1"/>
    <property type="molecule type" value="Genomic_DNA"/>
</dbReference>
<dbReference type="AlphaFoldDB" id="A0A941JME9"/>
<reference evidence="1" key="1">
    <citation type="submission" date="2021-02" db="EMBL/GenBank/DDBJ databases">
        <title>Metagenome analyses of Stigonema ocellatum DSM 106950, Chlorogloea purpurea SAG 13.99 and Gomphosphaeria aponina DSM 107014.</title>
        <authorList>
            <person name="Marter P."/>
            <person name="Huang S."/>
        </authorList>
    </citation>
    <scope>NUCLEOTIDE SEQUENCE</scope>
    <source>
        <strain evidence="1">JP213</strain>
    </source>
</reference>
<accession>A0A941JME9</accession>
<sequence length="49" mass="5474">MNYEQLISDPEATLTSICNFIGLPYNQAMLNYPETTTLVSLSRSHLVSP</sequence>